<dbReference type="EMBL" id="UOGE01000082">
    <property type="protein sequence ID" value="VAX23175.1"/>
    <property type="molecule type" value="Genomic_DNA"/>
</dbReference>
<gene>
    <name evidence="1" type="ORF">MNBD_NITROSPINAE02-1810</name>
</gene>
<dbReference type="EC" id="5.4.3.2" evidence="1"/>
<keyword evidence="1" id="KW-0413">Isomerase</keyword>
<evidence type="ECO:0000313" key="1">
    <source>
        <dbReference type="EMBL" id="VAX23175.1"/>
    </source>
</evidence>
<dbReference type="GO" id="GO:0050066">
    <property type="term" value="F:L-lysine 2,3-aminomutase activity"/>
    <property type="evidence" value="ECO:0007669"/>
    <property type="project" value="UniProtKB-EC"/>
</dbReference>
<name>A0A3B1CVH9_9ZZZZ</name>
<reference evidence="1" key="1">
    <citation type="submission" date="2018-06" db="EMBL/GenBank/DDBJ databases">
        <authorList>
            <person name="Zhirakovskaya E."/>
        </authorList>
    </citation>
    <scope>NUCLEOTIDE SEQUENCE</scope>
</reference>
<dbReference type="AlphaFoldDB" id="A0A3B1CVH9"/>
<organism evidence="1">
    <name type="scientific">hydrothermal vent metagenome</name>
    <dbReference type="NCBI Taxonomy" id="652676"/>
    <lineage>
        <taxon>unclassified sequences</taxon>
        <taxon>metagenomes</taxon>
        <taxon>ecological metagenomes</taxon>
    </lineage>
</organism>
<accession>A0A3B1CVH9</accession>
<protein>
    <submittedName>
        <fullName evidence="1">Lysine 2,3-aminomutase</fullName>
        <ecNumber evidence="1">5.4.3.2</ecNumber>
    </submittedName>
</protein>
<sequence>RRILEFDHDKTRRHSPIIDKMGKVVIIESKSVSEYLKHLEDISEDISEYESIWGYSLGETEPRMPIFEYPPYDFKITKEITNLKID</sequence>
<feature type="non-terminal residue" evidence="1">
    <location>
        <position position="1"/>
    </location>
</feature>
<proteinExistence type="predicted"/>